<dbReference type="GO" id="GO:0055052">
    <property type="term" value="C:ATP-binding cassette (ABC) transporter complex, substrate-binding subunit-containing"/>
    <property type="evidence" value="ECO:0007669"/>
    <property type="project" value="TreeGrafter"/>
</dbReference>
<dbReference type="GO" id="GO:0016887">
    <property type="term" value="F:ATP hydrolysis activity"/>
    <property type="evidence" value="ECO:0007669"/>
    <property type="project" value="InterPro"/>
</dbReference>
<evidence type="ECO:0000256" key="4">
    <source>
        <dbReference type="ARBA" id="ARBA00022475"/>
    </source>
</evidence>
<dbReference type="FunFam" id="3.40.50.300:FF:000042">
    <property type="entry name" value="Maltose/maltodextrin ABC transporter, ATP-binding protein"/>
    <property type="match status" value="1"/>
</dbReference>
<keyword evidence="4" id="KW-1003">Cell membrane</keyword>
<dbReference type="Pfam" id="PF00005">
    <property type="entry name" value="ABC_tran"/>
    <property type="match status" value="1"/>
</dbReference>
<dbReference type="Gene3D" id="2.40.50.100">
    <property type="match status" value="1"/>
</dbReference>
<dbReference type="SMART" id="SM00382">
    <property type="entry name" value="AAA"/>
    <property type="match status" value="1"/>
</dbReference>
<dbReference type="Gene3D" id="3.40.50.300">
    <property type="entry name" value="P-loop containing nucleotide triphosphate hydrolases"/>
    <property type="match status" value="1"/>
</dbReference>
<dbReference type="InterPro" id="IPR015855">
    <property type="entry name" value="ABC_transpr_MalK-like"/>
</dbReference>
<protein>
    <submittedName>
        <fullName evidence="10">Multiple sugar transport system ATP-binding protein</fullName>
        <ecNumber evidence="10">3.6.3.-</ecNumber>
    </submittedName>
</protein>
<proteinExistence type="inferred from homology"/>
<dbReference type="PROSITE" id="PS50893">
    <property type="entry name" value="ABC_TRANSPORTER_2"/>
    <property type="match status" value="1"/>
</dbReference>
<evidence type="ECO:0000256" key="5">
    <source>
        <dbReference type="ARBA" id="ARBA00022519"/>
    </source>
</evidence>
<dbReference type="CDD" id="cd03301">
    <property type="entry name" value="ABC_MalK_N"/>
    <property type="match status" value="1"/>
</dbReference>
<evidence type="ECO:0000313" key="11">
    <source>
        <dbReference type="Proteomes" id="UP000542776"/>
    </source>
</evidence>
<dbReference type="EMBL" id="JACIEK010000003">
    <property type="protein sequence ID" value="MBB3997878.1"/>
    <property type="molecule type" value="Genomic_DNA"/>
</dbReference>
<sequence>MSTLTLHDVRKRYGSFEAIKGVDLEVADREFVVFVGPSGCGKSTLLRMIAGLEGISGGEIQIDGERVNDVGPSDRGLAMVFQSYALYPHMTVAENMGFALKLAGLGRTEREAKVRAAGEVLQLGALLERRPRELSGGQRQRVAIGRAIVRDPKIFLFDEPLSNLDAALRVQMRLELMRLHERLAATMIYVTHDQTEAMTMADKIVVLSAGRIEQVGTPLELYHHPKNLFVAGFIGSPKMNTLEARVVSCDAAGVRLALAGGVELTVPVDGAGVAPGEAVTLGLRPEHLSLIEVGPLAGTTLVAERLGNVTVLYVDLAIGGTVVVQMPGGDPTAAHAPVRLAVDAAAGHVFKADGTTLPRLLRHPLAG</sequence>
<dbReference type="Proteomes" id="UP000542776">
    <property type="component" value="Unassembled WGS sequence"/>
</dbReference>
<reference evidence="10 11" key="1">
    <citation type="submission" date="2020-08" db="EMBL/GenBank/DDBJ databases">
        <title>Genomic Encyclopedia of Type Strains, Phase IV (KMG-IV): sequencing the most valuable type-strain genomes for metagenomic binning, comparative biology and taxonomic classification.</title>
        <authorList>
            <person name="Goeker M."/>
        </authorList>
    </citation>
    <scope>NUCLEOTIDE SEQUENCE [LARGE SCALE GENOMIC DNA]</scope>
    <source>
        <strain evidence="10 11">DSM 102238</strain>
    </source>
</reference>
<comment type="caution">
    <text evidence="10">The sequence shown here is derived from an EMBL/GenBank/DDBJ whole genome shotgun (WGS) entry which is preliminary data.</text>
</comment>
<keyword evidence="3" id="KW-0813">Transport</keyword>
<accession>A0A7W6H4A5</accession>
<dbReference type="InterPro" id="IPR008995">
    <property type="entry name" value="Mo/tungstate-bd_C_term_dom"/>
</dbReference>
<evidence type="ECO:0000256" key="8">
    <source>
        <dbReference type="ARBA" id="ARBA00023136"/>
    </source>
</evidence>
<keyword evidence="6" id="KW-0547">Nucleotide-binding</keyword>
<gene>
    <name evidence="10" type="ORF">GGR04_001716</name>
</gene>
<keyword evidence="10" id="KW-0762">Sugar transport</keyword>
<keyword evidence="7 10" id="KW-0067">ATP-binding</keyword>
<organism evidence="10 11">
    <name type="scientific">Aureimonas pseudogalii</name>
    <dbReference type="NCBI Taxonomy" id="1744844"/>
    <lineage>
        <taxon>Bacteria</taxon>
        <taxon>Pseudomonadati</taxon>
        <taxon>Pseudomonadota</taxon>
        <taxon>Alphaproteobacteria</taxon>
        <taxon>Hyphomicrobiales</taxon>
        <taxon>Aurantimonadaceae</taxon>
        <taxon>Aureimonas</taxon>
    </lineage>
</organism>
<dbReference type="SUPFAM" id="SSF52540">
    <property type="entry name" value="P-loop containing nucleoside triphosphate hydrolases"/>
    <property type="match status" value="1"/>
</dbReference>
<dbReference type="InterPro" id="IPR003439">
    <property type="entry name" value="ABC_transporter-like_ATP-bd"/>
</dbReference>
<dbReference type="NCBIfam" id="NF008653">
    <property type="entry name" value="PRK11650.1"/>
    <property type="match status" value="1"/>
</dbReference>
<dbReference type="InterPro" id="IPR027417">
    <property type="entry name" value="P-loop_NTPase"/>
</dbReference>
<dbReference type="Gene3D" id="2.40.50.140">
    <property type="entry name" value="Nucleic acid-binding proteins"/>
    <property type="match status" value="1"/>
</dbReference>
<dbReference type="EC" id="3.6.3.-" evidence="10"/>
<dbReference type="SUPFAM" id="SSF50331">
    <property type="entry name" value="MOP-like"/>
    <property type="match status" value="1"/>
</dbReference>
<dbReference type="AlphaFoldDB" id="A0A7W6H4A5"/>
<keyword evidence="5" id="KW-0997">Cell inner membrane</keyword>
<evidence type="ECO:0000256" key="2">
    <source>
        <dbReference type="ARBA" id="ARBA00005417"/>
    </source>
</evidence>
<keyword evidence="10" id="KW-0378">Hydrolase</keyword>
<dbReference type="InterPro" id="IPR017871">
    <property type="entry name" value="ABC_transporter-like_CS"/>
</dbReference>
<feature type="domain" description="ABC transporter" evidence="9">
    <location>
        <begin position="4"/>
        <end position="234"/>
    </location>
</feature>
<evidence type="ECO:0000256" key="7">
    <source>
        <dbReference type="ARBA" id="ARBA00022840"/>
    </source>
</evidence>
<evidence type="ECO:0000259" key="9">
    <source>
        <dbReference type="PROSITE" id="PS50893"/>
    </source>
</evidence>
<comment type="similarity">
    <text evidence="2">Belongs to the ABC transporter superfamily.</text>
</comment>
<dbReference type="PANTHER" id="PTHR43875">
    <property type="entry name" value="MALTODEXTRIN IMPORT ATP-BINDING PROTEIN MSMX"/>
    <property type="match status" value="1"/>
</dbReference>
<dbReference type="InterPro" id="IPR003593">
    <property type="entry name" value="AAA+_ATPase"/>
</dbReference>
<comment type="subcellular location">
    <subcellularLocation>
        <location evidence="1">Cell inner membrane</location>
        <topology evidence="1">Peripheral membrane protein</topology>
    </subcellularLocation>
</comment>
<dbReference type="PANTHER" id="PTHR43875:SF3">
    <property type="entry name" value="MALTOSE_MALTODEXTRIN IMPORT ATP-BINDING PROTEIN MALK"/>
    <property type="match status" value="1"/>
</dbReference>
<dbReference type="GO" id="GO:1990060">
    <property type="term" value="C:maltose transport complex"/>
    <property type="evidence" value="ECO:0007669"/>
    <property type="project" value="TreeGrafter"/>
</dbReference>
<dbReference type="Pfam" id="PF17912">
    <property type="entry name" value="OB_MalK"/>
    <property type="match status" value="1"/>
</dbReference>
<dbReference type="RefSeq" id="WP_183199432.1">
    <property type="nucleotide sequence ID" value="NZ_JACIEK010000003.1"/>
</dbReference>
<evidence type="ECO:0000256" key="3">
    <source>
        <dbReference type="ARBA" id="ARBA00022448"/>
    </source>
</evidence>
<dbReference type="GO" id="GO:0005524">
    <property type="term" value="F:ATP binding"/>
    <property type="evidence" value="ECO:0007669"/>
    <property type="project" value="UniProtKB-KW"/>
</dbReference>
<evidence type="ECO:0000256" key="6">
    <source>
        <dbReference type="ARBA" id="ARBA00022741"/>
    </source>
</evidence>
<evidence type="ECO:0000256" key="1">
    <source>
        <dbReference type="ARBA" id="ARBA00004417"/>
    </source>
</evidence>
<keyword evidence="8" id="KW-0472">Membrane</keyword>
<dbReference type="InterPro" id="IPR047641">
    <property type="entry name" value="ABC_transpr_MalK/UgpC-like"/>
</dbReference>
<name>A0A7W6H4A5_9HYPH</name>
<dbReference type="GO" id="GO:0015423">
    <property type="term" value="F:ABC-type maltose transporter activity"/>
    <property type="evidence" value="ECO:0007669"/>
    <property type="project" value="TreeGrafter"/>
</dbReference>
<keyword evidence="11" id="KW-1185">Reference proteome</keyword>
<evidence type="ECO:0000313" key="10">
    <source>
        <dbReference type="EMBL" id="MBB3997878.1"/>
    </source>
</evidence>
<dbReference type="InterPro" id="IPR040582">
    <property type="entry name" value="OB_MalK-like"/>
</dbReference>
<dbReference type="PROSITE" id="PS00211">
    <property type="entry name" value="ABC_TRANSPORTER_1"/>
    <property type="match status" value="1"/>
</dbReference>
<dbReference type="InterPro" id="IPR012340">
    <property type="entry name" value="NA-bd_OB-fold"/>
</dbReference>